<name>A0ABR8XWQ4_9BACL</name>
<accession>A0ABR8XWQ4</accession>
<comment type="caution">
    <text evidence="1">The sequence shown here is derived from an EMBL/GenBank/DDBJ whole genome shotgun (WGS) entry which is preliminary data.</text>
</comment>
<evidence type="ECO:0000313" key="1">
    <source>
        <dbReference type="EMBL" id="MBD8036377.1"/>
    </source>
</evidence>
<proteinExistence type="predicted"/>
<gene>
    <name evidence="1" type="ORF">H9635_06445</name>
</gene>
<evidence type="ECO:0000313" key="2">
    <source>
        <dbReference type="Proteomes" id="UP000619101"/>
    </source>
</evidence>
<dbReference type="EMBL" id="JACSPZ010000002">
    <property type="protein sequence ID" value="MBD8036377.1"/>
    <property type="molecule type" value="Genomic_DNA"/>
</dbReference>
<organism evidence="1 2">
    <name type="scientific">Solibacillus faecavium</name>
    <dbReference type="NCBI Taxonomy" id="2762221"/>
    <lineage>
        <taxon>Bacteria</taxon>
        <taxon>Bacillati</taxon>
        <taxon>Bacillota</taxon>
        <taxon>Bacilli</taxon>
        <taxon>Bacillales</taxon>
        <taxon>Caryophanaceae</taxon>
        <taxon>Solibacillus</taxon>
    </lineage>
</organism>
<dbReference type="RefSeq" id="WP_191699323.1">
    <property type="nucleotide sequence ID" value="NZ_JACSPZ010000002.1"/>
</dbReference>
<dbReference type="Proteomes" id="UP000619101">
    <property type="component" value="Unassembled WGS sequence"/>
</dbReference>
<protein>
    <submittedName>
        <fullName evidence="1">Uncharacterized protein</fullName>
    </submittedName>
</protein>
<sequence>MKITSYYVASITKKNEFQELLLNNKFLAVQLEDYKHGYAFYYQLVFNLYTFLTTDSEKLLMDDTIRLDYPFQSYIHELMIKQTELLKVKQIKSNNHLICLLIAINIKNNLKSDLHKISNDMGLQSELPLEIINFYVNTLNDTPEEHTVNQIHRQFLNRLKEHVLVSTYFNKIIKDSIDYSKRYYNLLLKEF</sequence>
<keyword evidence="2" id="KW-1185">Reference proteome</keyword>
<reference evidence="1 2" key="1">
    <citation type="submission" date="2020-08" db="EMBL/GenBank/DDBJ databases">
        <title>A Genomic Blueprint of the Chicken Gut Microbiome.</title>
        <authorList>
            <person name="Gilroy R."/>
            <person name="Ravi A."/>
            <person name="Getino M."/>
            <person name="Pursley I."/>
            <person name="Horton D.L."/>
            <person name="Alikhan N.-F."/>
            <person name="Baker D."/>
            <person name="Gharbi K."/>
            <person name="Hall N."/>
            <person name="Watson M."/>
            <person name="Adriaenssens E.M."/>
            <person name="Foster-Nyarko E."/>
            <person name="Jarju S."/>
            <person name="Secka A."/>
            <person name="Antonio M."/>
            <person name="Oren A."/>
            <person name="Chaudhuri R."/>
            <person name="La Ragione R.M."/>
            <person name="Hildebrand F."/>
            <person name="Pallen M.J."/>
        </authorList>
    </citation>
    <scope>NUCLEOTIDE SEQUENCE [LARGE SCALE GENOMIC DNA]</scope>
    <source>
        <strain evidence="1 2">A46</strain>
    </source>
</reference>